<dbReference type="EMBL" id="JACEOL010000065">
    <property type="protein sequence ID" value="MBA4603671.1"/>
    <property type="molecule type" value="Genomic_DNA"/>
</dbReference>
<organism evidence="5 6">
    <name type="scientific">Thermoactinomyces mirandus</name>
    <dbReference type="NCBI Taxonomy" id="2756294"/>
    <lineage>
        <taxon>Bacteria</taxon>
        <taxon>Bacillati</taxon>
        <taxon>Bacillota</taxon>
        <taxon>Bacilli</taxon>
        <taxon>Bacillales</taxon>
        <taxon>Thermoactinomycetaceae</taxon>
        <taxon>Thermoactinomyces</taxon>
    </lineage>
</organism>
<comment type="caution">
    <text evidence="5">The sequence shown here is derived from an EMBL/GenBank/DDBJ whole genome shotgun (WGS) entry which is preliminary data.</text>
</comment>
<evidence type="ECO:0000313" key="6">
    <source>
        <dbReference type="Proteomes" id="UP000538292"/>
    </source>
</evidence>
<feature type="transmembrane region" description="Helical" evidence="3">
    <location>
        <begin position="103"/>
        <end position="120"/>
    </location>
</feature>
<proteinExistence type="predicted"/>
<keyword evidence="3" id="KW-1133">Transmembrane helix</keyword>
<feature type="region of interest" description="Disordered" evidence="2">
    <location>
        <begin position="42"/>
        <end position="62"/>
    </location>
</feature>
<keyword evidence="4" id="KW-0732">Signal</keyword>
<gene>
    <name evidence="5" type="ORF">H2C83_15495</name>
</gene>
<feature type="coiled-coil region" evidence="1">
    <location>
        <begin position="443"/>
        <end position="491"/>
    </location>
</feature>
<evidence type="ECO:0000256" key="1">
    <source>
        <dbReference type="SAM" id="Coils"/>
    </source>
</evidence>
<name>A0A7W1XUU4_9BACL</name>
<evidence type="ECO:0000256" key="3">
    <source>
        <dbReference type="SAM" id="Phobius"/>
    </source>
</evidence>
<evidence type="ECO:0000256" key="4">
    <source>
        <dbReference type="SAM" id="SignalP"/>
    </source>
</evidence>
<sequence>MNKYLHQFMVVVLLVLFVVFGASPVFATGGSFDVPQVDSHFEQVQPDPPSTKEEQIDSGLPKKNNPGFWKRIITSFKNVGNKMKETAVHIWQKTTEFVSEHKLLTSFFIGITIISIYARFSKGFWKGVMGAIVDTIKGVIDLFCHPINTIKGIVYALSHPVQTGKAVWRAISDSWEQDIVHGDAESRGYWLGNVFGQFVLSFAGTKGADKAAKFSKASMTGKIGQTSSINKKTNLVRKGLQKFHFPQAITRIRSSFSSLGQLILKNKVAASVITVLGVTGGFITLNPEVALQVVNKITVTAEKFEVKSAFKKAEKCFSYKQSPKYLASINLPGNQLFDCLYRSDNDFYSKSRPSQKGNPIGKAYIDKKTGDLYPADINGNISVTDHVLNQNKSKSPFISVTPNKTNDLVYGENQIEIDFKSLQRDIKSGKLKGVEIYFQDDIIKDLQKSLRAKEKEYQDYISRGGKSQKRIKGYKEKILKLKNAVNNTKRDSEVLIKGIIPSKYIKGPYKIKQNSLET</sequence>
<keyword evidence="6" id="KW-1185">Reference proteome</keyword>
<accession>A0A7W1XUU4</accession>
<dbReference type="Proteomes" id="UP000538292">
    <property type="component" value="Unassembled WGS sequence"/>
</dbReference>
<reference evidence="5 6" key="1">
    <citation type="submission" date="2020-07" db="EMBL/GenBank/DDBJ databases">
        <title>Thermoactinomyces phylogeny.</title>
        <authorList>
            <person name="Dunlap C."/>
        </authorList>
    </citation>
    <scope>NUCLEOTIDE SEQUENCE [LARGE SCALE GENOMIC DNA]</scope>
    <source>
        <strain evidence="5 6">AMNI-1</strain>
    </source>
</reference>
<evidence type="ECO:0000313" key="5">
    <source>
        <dbReference type="EMBL" id="MBA4603671.1"/>
    </source>
</evidence>
<protein>
    <submittedName>
        <fullName evidence="5">Uncharacterized protein</fullName>
    </submittedName>
</protein>
<feature type="signal peptide" evidence="4">
    <location>
        <begin position="1"/>
        <end position="27"/>
    </location>
</feature>
<evidence type="ECO:0000256" key="2">
    <source>
        <dbReference type="SAM" id="MobiDB-lite"/>
    </source>
</evidence>
<dbReference type="RefSeq" id="WP_181742145.1">
    <property type="nucleotide sequence ID" value="NZ_JACEOL010000065.1"/>
</dbReference>
<dbReference type="AlphaFoldDB" id="A0A7W1XUU4"/>
<keyword evidence="3" id="KW-0812">Transmembrane</keyword>
<keyword evidence="3" id="KW-0472">Membrane</keyword>
<feature type="chain" id="PRO_5031334495" evidence="4">
    <location>
        <begin position="28"/>
        <end position="518"/>
    </location>
</feature>
<keyword evidence="1" id="KW-0175">Coiled coil</keyword>